<feature type="compositionally biased region" description="Polar residues" evidence="1">
    <location>
        <begin position="376"/>
        <end position="401"/>
    </location>
</feature>
<feature type="compositionally biased region" description="Low complexity" evidence="1">
    <location>
        <begin position="246"/>
        <end position="260"/>
    </location>
</feature>
<feature type="compositionally biased region" description="Low complexity" evidence="1">
    <location>
        <begin position="945"/>
        <end position="968"/>
    </location>
</feature>
<name>A0A286UGY2_9AGAM</name>
<feature type="compositionally biased region" description="Low complexity" evidence="1">
    <location>
        <begin position="921"/>
        <end position="937"/>
    </location>
</feature>
<feature type="compositionally biased region" description="Pro residues" evidence="1">
    <location>
        <begin position="107"/>
        <end position="117"/>
    </location>
</feature>
<feature type="compositionally biased region" description="Low complexity" evidence="1">
    <location>
        <begin position="118"/>
        <end position="132"/>
    </location>
</feature>
<feature type="compositionally biased region" description="Polar residues" evidence="1">
    <location>
        <begin position="742"/>
        <end position="757"/>
    </location>
</feature>
<feature type="compositionally biased region" description="Basic and acidic residues" evidence="1">
    <location>
        <begin position="550"/>
        <end position="560"/>
    </location>
</feature>
<accession>A0A286UGY2</accession>
<dbReference type="EMBL" id="NBII01000005">
    <property type="protein sequence ID" value="PAV18872.1"/>
    <property type="molecule type" value="Genomic_DNA"/>
</dbReference>
<dbReference type="Proteomes" id="UP000217199">
    <property type="component" value="Unassembled WGS sequence"/>
</dbReference>
<evidence type="ECO:0000313" key="3">
    <source>
        <dbReference type="Proteomes" id="UP000217199"/>
    </source>
</evidence>
<feature type="compositionally biased region" description="Polar residues" evidence="1">
    <location>
        <begin position="562"/>
        <end position="576"/>
    </location>
</feature>
<comment type="caution">
    <text evidence="2">The sequence shown here is derived from an EMBL/GenBank/DDBJ whole genome shotgun (WGS) entry which is preliminary data.</text>
</comment>
<dbReference type="AlphaFoldDB" id="A0A286UGY2"/>
<feature type="compositionally biased region" description="Polar residues" evidence="1">
    <location>
        <begin position="499"/>
        <end position="515"/>
    </location>
</feature>
<evidence type="ECO:0000256" key="1">
    <source>
        <dbReference type="SAM" id="MobiDB-lite"/>
    </source>
</evidence>
<gene>
    <name evidence="2" type="ORF">PNOK_0571500</name>
</gene>
<dbReference type="InParanoid" id="A0A286UGY2"/>
<feature type="compositionally biased region" description="Basic residues" evidence="1">
    <location>
        <begin position="910"/>
        <end position="920"/>
    </location>
</feature>
<feature type="compositionally biased region" description="Polar residues" evidence="1">
    <location>
        <begin position="1005"/>
        <end position="1014"/>
    </location>
</feature>
<sequence length="1079" mass="115091">MSEAESDLRKRKRDDFDPPRITFRALGRTFDRLLTENSLEDVHSAVTKKLKLDHGAKITLLQIRNGDSIDLEDADDFAAFRSFSPTPEQLQVTEAPVNAQVAQLPIAQPPPTQPSTPQPTKTQQSKSKSAVAKTKKSVPQPAPQPETVPSITVPESTAEVPSTPEANRQRAQPAAKAKKPTQREAPTTVDGAEEEPVTAPPKPTNGVASEDGPSHSSTEGQNETTAAAATTTAAAEPKTPAKRTRTTAATKATSTANKEASALKEKAQQPATETPSVAPKKSRVKKAKQDAALNDSSPAAGTQEKPAPPAKEAQQNGAKTTVSKPPVDESAPQDQTNIPVAPAKKPKAEKPKKKAAKKTKDSEEVNTKSTPRKAAATQSSEANPQETVQTSNNEDNTNATSPPVLAGTEVPSIVSPPMNTVASIPTEEVGLKTSVDTSSKVDRIIAEILKKNRGPLQEHTSEESFSNISSGSLLKNASNAASKQVAVQASAKPKAVTKGLTSTNAQATTIVSATRAQREKSGEANKSSESVIDKTKVTENSNNSPSSPDKVARTIEERTSATKRTSIPAMSSNPRNSYKGRISEVFVQEAEDSSSESENESDDDSSVQQQLSHKGNLLHQDDAADLVDDDEIDVEALLKPNSSLVWRDIASSDEEDNEEDAKMTSDEEDEEDRATRQKKRPRNSQGFHLPSSSDEDDGDISDGMVGSNTEYKSPLNLSRRGDGIPDVSQSILIPRSDGVETQDAQSNPTQSPVISSFQDIRKRSSSILESSFANPAASQALAEDYTSFLAGDYETGLESLSAAKTSQSISLVLGNSSHGPSVHKTEGEEEEDQLAGSQYQSLDESHIEIGYPLPDEMDVDPISIATQIVSEEVISPTGVSTLIPNPDEPSISTANGPSSSKLTQEDIKPPTRKQTGKNTKKPAAAKTTTTNVANTRTLRSRKNGNAQIASSQSAEQTTTANTNTATTTVENTKQKQKQVPSPPQTNSSGSEDDIATIKQTRHTRQTPLPSSQKSLKAIASVTRPFPSGTPKEFPLSAVTSFTSTSRRKSIFDPNWGDDDSDSSSSESSDDDDKIRTELI</sequence>
<dbReference type="STRING" id="2282107.A0A286UGY2"/>
<feature type="compositionally biased region" description="Acidic residues" evidence="1">
    <location>
        <begin position="589"/>
        <end position="605"/>
    </location>
</feature>
<feature type="compositionally biased region" description="Polar residues" evidence="1">
    <location>
        <begin position="890"/>
        <end position="902"/>
    </location>
</feature>
<feature type="compositionally biased region" description="Polar residues" evidence="1">
    <location>
        <begin position="313"/>
        <end position="323"/>
    </location>
</feature>
<protein>
    <submittedName>
        <fullName evidence="2">Uncharacterized protein</fullName>
    </submittedName>
</protein>
<evidence type="ECO:0000313" key="2">
    <source>
        <dbReference type="EMBL" id="PAV18872.1"/>
    </source>
</evidence>
<feature type="compositionally biased region" description="Low complexity" evidence="1">
    <location>
        <begin position="223"/>
        <end position="238"/>
    </location>
</feature>
<feature type="region of interest" description="Disordered" evidence="1">
    <location>
        <begin position="478"/>
        <end position="624"/>
    </location>
</feature>
<keyword evidence="3" id="KW-1185">Reference proteome</keyword>
<feature type="compositionally biased region" description="Polar residues" evidence="1">
    <location>
        <begin position="538"/>
        <end position="547"/>
    </location>
</feature>
<feature type="compositionally biased region" description="Basic residues" evidence="1">
    <location>
        <begin position="344"/>
        <end position="357"/>
    </location>
</feature>
<feature type="region of interest" description="Disordered" evidence="1">
    <location>
        <begin position="636"/>
        <end position="757"/>
    </location>
</feature>
<organism evidence="2 3">
    <name type="scientific">Pyrrhoderma noxium</name>
    <dbReference type="NCBI Taxonomy" id="2282107"/>
    <lineage>
        <taxon>Eukaryota</taxon>
        <taxon>Fungi</taxon>
        <taxon>Dikarya</taxon>
        <taxon>Basidiomycota</taxon>
        <taxon>Agaricomycotina</taxon>
        <taxon>Agaricomycetes</taxon>
        <taxon>Hymenochaetales</taxon>
        <taxon>Hymenochaetaceae</taxon>
        <taxon>Pyrrhoderma</taxon>
    </lineage>
</organism>
<feature type="compositionally biased region" description="Low complexity" evidence="1">
    <location>
        <begin position="478"/>
        <end position="492"/>
    </location>
</feature>
<reference evidence="2 3" key="1">
    <citation type="journal article" date="2017" name="Mol. Ecol.">
        <title>Comparative and population genomic landscape of Phellinus noxius: A hypervariable fungus causing root rot in trees.</title>
        <authorList>
            <person name="Chung C.L."/>
            <person name="Lee T.J."/>
            <person name="Akiba M."/>
            <person name="Lee H.H."/>
            <person name="Kuo T.H."/>
            <person name="Liu D."/>
            <person name="Ke H.M."/>
            <person name="Yokoi T."/>
            <person name="Roa M.B."/>
            <person name="Lu M.J."/>
            <person name="Chang Y.Y."/>
            <person name="Ann P.J."/>
            <person name="Tsai J.N."/>
            <person name="Chen C.Y."/>
            <person name="Tzean S.S."/>
            <person name="Ota Y."/>
            <person name="Hattori T."/>
            <person name="Sahashi N."/>
            <person name="Liou R.F."/>
            <person name="Kikuchi T."/>
            <person name="Tsai I.J."/>
        </authorList>
    </citation>
    <scope>NUCLEOTIDE SEQUENCE [LARGE SCALE GENOMIC DNA]</scope>
    <source>
        <strain evidence="2 3">FFPRI411160</strain>
    </source>
</reference>
<feature type="region of interest" description="Disordered" evidence="1">
    <location>
        <begin position="812"/>
        <end position="840"/>
    </location>
</feature>
<feature type="compositionally biased region" description="Acidic residues" evidence="1">
    <location>
        <begin position="1055"/>
        <end position="1071"/>
    </location>
</feature>
<dbReference type="OrthoDB" id="3357439at2759"/>
<feature type="region of interest" description="Disordered" evidence="1">
    <location>
        <begin position="105"/>
        <end position="421"/>
    </location>
</feature>
<feature type="region of interest" description="Disordered" evidence="1">
    <location>
        <begin position="879"/>
        <end position="1079"/>
    </location>
</feature>
<proteinExistence type="predicted"/>